<accession>A0ABQ9HHF7</accession>
<organism evidence="2 3">
    <name type="scientific">Dryococelus australis</name>
    <dbReference type="NCBI Taxonomy" id="614101"/>
    <lineage>
        <taxon>Eukaryota</taxon>
        <taxon>Metazoa</taxon>
        <taxon>Ecdysozoa</taxon>
        <taxon>Arthropoda</taxon>
        <taxon>Hexapoda</taxon>
        <taxon>Insecta</taxon>
        <taxon>Pterygota</taxon>
        <taxon>Neoptera</taxon>
        <taxon>Polyneoptera</taxon>
        <taxon>Phasmatodea</taxon>
        <taxon>Verophasmatodea</taxon>
        <taxon>Anareolatae</taxon>
        <taxon>Phasmatidae</taxon>
        <taxon>Eurycanthinae</taxon>
        <taxon>Dryococelus</taxon>
    </lineage>
</organism>
<feature type="domain" description="Integrase zinc-binding" evidence="1">
    <location>
        <begin position="8"/>
        <end position="59"/>
    </location>
</feature>
<proteinExistence type="predicted"/>
<dbReference type="Proteomes" id="UP001159363">
    <property type="component" value="Chromosome 4"/>
</dbReference>
<dbReference type="InterPro" id="IPR036397">
    <property type="entry name" value="RNaseH_sf"/>
</dbReference>
<sequence>MLVVLMAMQTKVLLPYYNLSFAKHQGVRHTYELIKYMFFWEGIYRDVTVCCANCISFSKEKQGYGRPSAYNQQWELIYSKFSISFLQITRSHQKVETIAKAFVTEAVARHGAPKQLLSDRGTNATSQLMKEVGSRLQVNTLLTALTT</sequence>
<protein>
    <recommendedName>
        <fullName evidence="1">Integrase zinc-binding domain-containing protein</fullName>
    </recommendedName>
</protein>
<keyword evidence="3" id="KW-1185">Reference proteome</keyword>
<dbReference type="InterPro" id="IPR012337">
    <property type="entry name" value="RNaseH-like_sf"/>
</dbReference>
<comment type="caution">
    <text evidence="2">The sequence shown here is derived from an EMBL/GenBank/DDBJ whole genome shotgun (WGS) entry which is preliminary data.</text>
</comment>
<evidence type="ECO:0000313" key="2">
    <source>
        <dbReference type="EMBL" id="KAJ8883766.1"/>
    </source>
</evidence>
<dbReference type="InterPro" id="IPR041588">
    <property type="entry name" value="Integrase_H2C2"/>
</dbReference>
<evidence type="ECO:0000259" key="1">
    <source>
        <dbReference type="Pfam" id="PF17921"/>
    </source>
</evidence>
<dbReference type="Gene3D" id="1.10.340.70">
    <property type="match status" value="1"/>
</dbReference>
<name>A0ABQ9HHF7_9NEOP</name>
<dbReference type="Gene3D" id="3.30.420.10">
    <property type="entry name" value="Ribonuclease H-like superfamily/Ribonuclease H"/>
    <property type="match status" value="1"/>
</dbReference>
<evidence type="ECO:0000313" key="3">
    <source>
        <dbReference type="Proteomes" id="UP001159363"/>
    </source>
</evidence>
<dbReference type="EMBL" id="JARBHB010000005">
    <property type="protein sequence ID" value="KAJ8883766.1"/>
    <property type="molecule type" value="Genomic_DNA"/>
</dbReference>
<reference evidence="2 3" key="1">
    <citation type="submission" date="2023-02" db="EMBL/GenBank/DDBJ databases">
        <title>LHISI_Scaffold_Assembly.</title>
        <authorList>
            <person name="Stuart O.P."/>
            <person name="Cleave R."/>
            <person name="Magrath M.J.L."/>
            <person name="Mikheyev A.S."/>
        </authorList>
    </citation>
    <scope>NUCLEOTIDE SEQUENCE [LARGE SCALE GENOMIC DNA]</scope>
    <source>
        <strain evidence="2">Daus_M_001</strain>
        <tissue evidence="2">Leg muscle</tissue>
    </source>
</reference>
<dbReference type="SUPFAM" id="SSF53098">
    <property type="entry name" value="Ribonuclease H-like"/>
    <property type="match status" value="1"/>
</dbReference>
<gene>
    <name evidence="2" type="ORF">PR048_015620</name>
</gene>
<dbReference type="Pfam" id="PF17921">
    <property type="entry name" value="Integrase_H2C2"/>
    <property type="match status" value="1"/>
</dbReference>